<evidence type="ECO:0000256" key="8">
    <source>
        <dbReference type="PIRSR" id="PIRSR602401-1"/>
    </source>
</evidence>
<dbReference type="InterPro" id="IPR001128">
    <property type="entry name" value="Cyt_P450"/>
</dbReference>
<accession>A0AAE0DIU5</accession>
<dbReference type="PRINTS" id="PR00463">
    <property type="entry name" value="EP450I"/>
</dbReference>
<evidence type="ECO:0000313" key="10">
    <source>
        <dbReference type="EMBL" id="KAK3171294.1"/>
    </source>
</evidence>
<dbReference type="PANTHER" id="PTHR24305">
    <property type="entry name" value="CYTOCHROME P450"/>
    <property type="match status" value="1"/>
</dbReference>
<dbReference type="SUPFAM" id="SSF48264">
    <property type="entry name" value="Cytochrome P450"/>
    <property type="match status" value="1"/>
</dbReference>
<evidence type="ECO:0000256" key="2">
    <source>
        <dbReference type="ARBA" id="ARBA00005179"/>
    </source>
</evidence>
<evidence type="ECO:0000256" key="1">
    <source>
        <dbReference type="ARBA" id="ARBA00001971"/>
    </source>
</evidence>
<evidence type="ECO:0000256" key="7">
    <source>
        <dbReference type="ARBA" id="ARBA00023033"/>
    </source>
</evidence>
<evidence type="ECO:0000256" key="4">
    <source>
        <dbReference type="ARBA" id="ARBA00022723"/>
    </source>
</evidence>
<evidence type="ECO:0000256" key="5">
    <source>
        <dbReference type="ARBA" id="ARBA00023002"/>
    </source>
</evidence>
<keyword evidence="9" id="KW-0472">Membrane</keyword>
<feature type="binding site" description="axial binding residue" evidence="8">
    <location>
        <position position="469"/>
    </location>
    <ligand>
        <name>heme</name>
        <dbReference type="ChEBI" id="CHEBI:30413"/>
    </ligand>
    <ligandPart>
        <name>Fe</name>
        <dbReference type="ChEBI" id="CHEBI:18248"/>
    </ligandPart>
</feature>
<dbReference type="GO" id="GO:0004497">
    <property type="term" value="F:monooxygenase activity"/>
    <property type="evidence" value="ECO:0007669"/>
    <property type="project" value="UniProtKB-KW"/>
</dbReference>
<dbReference type="InterPro" id="IPR002401">
    <property type="entry name" value="Cyt_P450_E_grp-I"/>
</dbReference>
<dbReference type="GO" id="GO:0020037">
    <property type="term" value="F:heme binding"/>
    <property type="evidence" value="ECO:0007669"/>
    <property type="project" value="InterPro"/>
</dbReference>
<evidence type="ECO:0008006" key="12">
    <source>
        <dbReference type="Google" id="ProtNLM"/>
    </source>
</evidence>
<keyword evidence="6 8" id="KW-0408">Iron</keyword>
<dbReference type="AlphaFoldDB" id="A0AAE0DIU5"/>
<reference evidence="10" key="1">
    <citation type="submission" date="2022-11" db="EMBL/GenBank/DDBJ databases">
        <title>Chromosomal genome sequence assembly and mating type (MAT) locus characterization of the leprose asexual lichenized fungus Lepraria neglecta (Nyl.) Erichsen.</title>
        <authorList>
            <person name="Allen J.L."/>
            <person name="Pfeffer B."/>
        </authorList>
    </citation>
    <scope>NUCLEOTIDE SEQUENCE</scope>
    <source>
        <strain evidence="10">Allen 5258</strain>
    </source>
</reference>
<feature type="transmembrane region" description="Helical" evidence="9">
    <location>
        <begin position="12"/>
        <end position="29"/>
    </location>
</feature>
<dbReference type="InterPro" id="IPR050121">
    <property type="entry name" value="Cytochrome_P450_monoxygenase"/>
</dbReference>
<comment type="cofactor">
    <cofactor evidence="1 8">
        <name>heme</name>
        <dbReference type="ChEBI" id="CHEBI:30413"/>
    </cofactor>
</comment>
<protein>
    <recommendedName>
        <fullName evidence="12">Cytochrome P450</fullName>
    </recommendedName>
</protein>
<sequence>MDLINVHTVAKALLVLLAGYVVKVLTTFYKKRRALNGLPQPPFSFAFGHLPIIGKLVSTLPANCHPHVLMHYLRNKYDLPPIFYVDTWPFGYSICVVVDPDVAFQVTVQRSLPKHEAASDVIWPLAGTKNLVSMDGPEHKRWRAIFNPGFSSAHLMTLVDGIVDDSLTFMDVLAEHAEAKDVFSLEEAATRATVDIIGRVALDTQMHAQTKENDFVSAFRSQLTWLLGSNELNPLVIFNPMRRVVFAYNQWRMDRFVSKVMDERFATRPGSKAINGSSKRNRPVIDLALDAYLEEEGNKSATIDATFKRFAMDQIKIFMFAGHDTTSSTICYIAYVLSKYPDAMEKVLQEYNQVFGNDVEQTAQRIKEDPYLLNKLPYSVAIIKEILRLYPPASSARMGQPGFFLNYNGKQYPTEGFMVWPVSYALQRSPDLWPEPEKFIPERWLVKEGDPLFPIKGAWRPFEFGPRHCIGIELAMIETKIIMALMLRQFNIKAAYEELDAASGKEKLRTTPEGERAYQVLIATAKPSDGMPARVSRR</sequence>
<dbReference type="Gene3D" id="1.10.630.10">
    <property type="entry name" value="Cytochrome P450"/>
    <property type="match status" value="1"/>
</dbReference>
<dbReference type="EMBL" id="JASNWA010000008">
    <property type="protein sequence ID" value="KAK3171294.1"/>
    <property type="molecule type" value="Genomic_DNA"/>
</dbReference>
<keyword evidence="4 8" id="KW-0479">Metal-binding</keyword>
<keyword evidence="11" id="KW-1185">Reference proteome</keyword>
<comment type="caution">
    <text evidence="10">The sequence shown here is derived from an EMBL/GenBank/DDBJ whole genome shotgun (WGS) entry which is preliminary data.</text>
</comment>
<dbReference type="GO" id="GO:0016705">
    <property type="term" value="F:oxidoreductase activity, acting on paired donors, with incorporation or reduction of molecular oxygen"/>
    <property type="evidence" value="ECO:0007669"/>
    <property type="project" value="InterPro"/>
</dbReference>
<dbReference type="PANTHER" id="PTHR24305:SF107">
    <property type="entry name" value="P450, PUTATIVE (EUROFUNG)-RELATED"/>
    <property type="match status" value="1"/>
</dbReference>
<keyword evidence="9" id="KW-0812">Transmembrane</keyword>
<evidence type="ECO:0000256" key="3">
    <source>
        <dbReference type="ARBA" id="ARBA00022617"/>
    </source>
</evidence>
<evidence type="ECO:0000313" key="11">
    <source>
        <dbReference type="Proteomes" id="UP001276659"/>
    </source>
</evidence>
<evidence type="ECO:0000256" key="6">
    <source>
        <dbReference type="ARBA" id="ARBA00023004"/>
    </source>
</evidence>
<comment type="pathway">
    <text evidence="2">Secondary metabolite biosynthesis.</text>
</comment>
<dbReference type="GO" id="GO:0005506">
    <property type="term" value="F:iron ion binding"/>
    <property type="evidence" value="ECO:0007669"/>
    <property type="project" value="InterPro"/>
</dbReference>
<dbReference type="Pfam" id="PF00067">
    <property type="entry name" value="p450"/>
    <property type="match status" value="1"/>
</dbReference>
<keyword evidence="7" id="KW-0503">Monooxygenase</keyword>
<proteinExistence type="predicted"/>
<dbReference type="PRINTS" id="PR00385">
    <property type="entry name" value="P450"/>
</dbReference>
<keyword evidence="9" id="KW-1133">Transmembrane helix</keyword>
<keyword evidence="3 8" id="KW-0349">Heme</keyword>
<evidence type="ECO:0000256" key="9">
    <source>
        <dbReference type="SAM" id="Phobius"/>
    </source>
</evidence>
<name>A0AAE0DIU5_9LECA</name>
<dbReference type="InterPro" id="IPR036396">
    <property type="entry name" value="Cyt_P450_sf"/>
</dbReference>
<dbReference type="CDD" id="cd11051">
    <property type="entry name" value="CYP59-like"/>
    <property type="match status" value="1"/>
</dbReference>
<organism evidence="10 11">
    <name type="scientific">Lepraria neglecta</name>
    <dbReference type="NCBI Taxonomy" id="209136"/>
    <lineage>
        <taxon>Eukaryota</taxon>
        <taxon>Fungi</taxon>
        <taxon>Dikarya</taxon>
        <taxon>Ascomycota</taxon>
        <taxon>Pezizomycotina</taxon>
        <taxon>Lecanoromycetes</taxon>
        <taxon>OSLEUM clade</taxon>
        <taxon>Lecanoromycetidae</taxon>
        <taxon>Lecanorales</taxon>
        <taxon>Lecanorineae</taxon>
        <taxon>Stereocaulaceae</taxon>
        <taxon>Lepraria</taxon>
    </lineage>
</organism>
<keyword evidence="5" id="KW-0560">Oxidoreductase</keyword>
<dbReference type="Proteomes" id="UP001276659">
    <property type="component" value="Unassembled WGS sequence"/>
</dbReference>
<gene>
    <name evidence="10" type="ORF">OEA41_003378</name>
</gene>